<organism evidence="1 2">
    <name type="scientific">Racocetra persica</name>
    <dbReference type="NCBI Taxonomy" id="160502"/>
    <lineage>
        <taxon>Eukaryota</taxon>
        <taxon>Fungi</taxon>
        <taxon>Fungi incertae sedis</taxon>
        <taxon>Mucoromycota</taxon>
        <taxon>Glomeromycotina</taxon>
        <taxon>Glomeromycetes</taxon>
        <taxon>Diversisporales</taxon>
        <taxon>Gigasporaceae</taxon>
        <taxon>Racocetra</taxon>
    </lineage>
</organism>
<accession>A0ACA9RYX1</accession>
<protein>
    <submittedName>
        <fullName evidence="1">6471_t:CDS:1</fullName>
    </submittedName>
</protein>
<gene>
    <name evidence="1" type="ORF">RPERSI_LOCUS24059</name>
</gene>
<name>A0ACA9RYX1_9GLOM</name>
<dbReference type="EMBL" id="CAJVQC010076490">
    <property type="protein sequence ID" value="CAG8814732.1"/>
    <property type="molecule type" value="Genomic_DNA"/>
</dbReference>
<keyword evidence="2" id="KW-1185">Reference proteome</keyword>
<evidence type="ECO:0000313" key="2">
    <source>
        <dbReference type="Proteomes" id="UP000789920"/>
    </source>
</evidence>
<proteinExistence type="predicted"/>
<evidence type="ECO:0000313" key="1">
    <source>
        <dbReference type="EMBL" id="CAG8814732.1"/>
    </source>
</evidence>
<reference evidence="1" key="1">
    <citation type="submission" date="2021-06" db="EMBL/GenBank/DDBJ databases">
        <authorList>
            <person name="Kallberg Y."/>
            <person name="Tangrot J."/>
            <person name="Rosling A."/>
        </authorList>
    </citation>
    <scope>NUCLEOTIDE SEQUENCE</scope>
    <source>
        <strain evidence="1">MA461A</strain>
    </source>
</reference>
<feature type="non-terminal residue" evidence="1">
    <location>
        <position position="1"/>
    </location>
</feature>
<sequence length="95" mass="10979">TCEDENWICHVESAERLIKEIKPSLFLFEDVKQYAGNSKGFVNYHFRNVVKAGGAVEYVCHKLGISRYGIVNAHEWRTQDKAKRGEIPGLIRKRE</sequence>
<dbReference type="Proteomes" id="UP000789920">
    <property type="component" value="Unassembled WGS sequence"/>
</dbReference>
<comment type="caution">
    <text evidence="1">The sequence shown here is derived from an EMBL/GenBank/DDBJ whole genome shotgun (WGS) entry which is preliminary data.</text>
</comment>